<gene>
    <name evidence="2" type="ORF">ENO59_04130</name>
</gene>
<feature type="region of interest" description="Disordered" evidence="1">
    <location>
        <begin position="45"/>
        <end position="68"/>
    </location>
</feature>
<proteinExistence type="predicted"/>
<accession>A0A7V2F5T2</accession>
<sequence length="68" mass="7752">MIVYTGNEGFSGLRHGVRFERGWAEGVPEELARYLAANYGYRIEEEPEEAGSDTTERDKQVTKSKRGR</sequence>
<evidence type="ECO:0000256" key="1">
    <source>
        <dbReference type="SAM" id="MobiDB-lite"/>
    </source>
</evidence>
<protein>
    <submittedName>
        <fullName evidence="2">Uncharacterized protein</fullName>
    </submittedName>
</protein>
<dbReference type="EMBL" id="DSGB01000004">
    <property type="protein sequence ID" value="HER95691.1"/>
    <property type="molecule type" value="Genomic_DNA"/>
</dbReference>
<evidence type="ECO:0000313" key="2">
    <source>
        <dbReference type="EMBL" id="HER95691.1"/>
    </source>
</evidence>
<name>A0A7V2F5T2_RHOMR</name>
<organism evidence="2">
    <name type="scientific">Rhodothermus marinus</name>
    <name type="common">Rhodothermus obamensis</name>
    <dbReference type="NCBI Taxonomy" id="29549"/>
    <lineage>
        <taxon>Bacteria</taxon>
        <taxon>Pseudomonadati</taxon>
        <taxon>Rhodothermota</taxon>
        <taxon>Rhodothermia</taxon>
        <taxon>Rhodothermales</taxon>
        <taxon>Rhodothermaceae</taxon>
        <taxon>Rhodothermus</taxon>
    </lineage>
</organism>
<dbReference type="AlphaFoldDB" id="A0A7V2F5T2"/>
<comment type="caution">
    <text evidence="2">The sequence shown here is derived from an EMBL/GenBank/DDBJ whole genome shotgun (WGS) entry which is preliminary data.</text>
</comment>
<reference evidence="2" key="1">
    <citation type="journal article" date="2020" name="mSystems">
        <title>Genome- and Community-Level Interaction Insights into Carbon Utilization and Element Cycling Functions of Hydrothermarchaeota in Hydrothermal Sediment.</title>
        <authorList>
            <person name="Zhou Z."/>
            <person name="Liu Y."/>
            <person name="Xu W."/>
            <person name="Pan J."/>
            <person name="Luo Z.H."/>
            <person name="Li M."/>
        </authorList>
    </citation>
    <scope>NUCLEOTIDE SEQUENCE [LARGE SCALE GENOMIC DNA]</scope>
    <source>
        <strain evidence="2">SpSt-143</strain>
    </source>
</reference>